<dbReference type="Pfam" id="PF07690">
    <property type="entry name" value="MFS_1"/>
    <property type="match status" value="1"/>
</dbReference>
<evidence type="ECO:0000256" key="7">
    <source>
        <dbReference type="SAM" id="Phobius"/>
    </source>
</evidence>
<keyword evidence="10" id="KW-1185">Reference proteome</keyword>
<dbReference type="InterPro" id="IPR020846">
    <property type="entry name" value="MFS_dom"/>
</dbReference>
<evidence type="ECO:0000313" key="10">
    <source>
        <dbReference type="Proteomes" id="UP000617634"/>
    </source>
</evidence>
<evidence type="ECO:0000256" key="3">
    <source>
        <dbReference type="ARBA" id="ARBA00022692"/>
    </source>
</evidence>
<feature type="transmembrane region" description="Helical" evidence="7">
    <location>
        <begin position="290"/>
        <end position="311"/>
    </location>
</feature>
<evidence type="ECO:0000256" key="1">
    <source>
        <dbReference type="ARBA" id="ARBA00004141"/>
    </source>
</evidence>
<feature type="transmembrane region" description="Helical" evidence="7">
    <location>
        <begin position="172"/>
        <end position="191"/>
    </location>
</feature>
<dbReference type="InterPro" id="IPR011701">
    <property type="entry name" value="MFS"/>
</dbReference>
<evidence type="ECO:0000256" key="2">
    <source>
        <dbReference type="ARBA" id="ARBA00022448"/>
    </source>
</evidence>
<dbReference type="PANTHER" id="PTHR23505">
    <property type="entry name" value="SPINSTER"/>
    <property type="match status" value="1"/>
</dbReference>
<feature type="transmembrane region" description="Helical" evidence="7">
    <location>
        <begin position="377"/>
        <end position="399"/>
    </location>
</feature>
<dbReference type="Proteomes" id="UP000617634">
    <property type="component" value="Unassembled WGS sequence"/>
</dbReference>
<keyword evidence="5 7" id="KW-0472">Membrane</keyword>
<dbReference type="GO" id="GO:0016020">
    <property type="term" value="C:membrane"/>
    <property type="evidence" value="ECO:0007669"/>
    <property type="project" value="UniProtKB-SubCell"/>
</dbReference>
<feature type="transmembrane region" description="Helical" evidence="7">
    <location>
        <begin position="252"/>
        <end position="270"/>
    </location>
</feature>
<feature type="transmembrane region" description="Helical" evidence="7">
    <location>
        <begin position="347"/>
        <end position="370"/>
    </location>
</feature>
<dbReference type="SUPFAM" id="SSF103473">
    <property type="entry name" value="MFS general substrate transporter"/>
    <property type="match status" value="1"/>
</dbReference>
<evidence type="ECO:0000313" key="9">
    <source>
        <dbReference type="EMBL" id="MBH0114441.1"/>
    </source>
</evidence>
<evidence type="ECO:0000256" key="5">
    <source>
        <dbReference type="ARBA" id="ARBA00023136"/>
    </source>
</evidence>
<proteinExistence type="predicted"/>
<dbReference type="EMBL" id="JADZGI010000003">
    <property type="protein sequence ID" value="MBH0114441.1"/>
    <property type="molecule type" value="Genomic_DNA"/>
</dbReference>
<feature type="transmembrane region" description="Helical" evidence="7">
    <location>
        <begin position="419"/>
        <end position="440"/>
    </location>
</feature>
<organism evidence="9 10">
    <name type="scientific">Novosphingobium aureum</name>
    <dbReference type="NCBI Taxonomy" id="2792964"/>
    <lineage>
        <taxon>Bacteria</taxon>
        <taxon>Pseudomonadati</taxon>
        <taxon>Pseudomonadota</taxon>
        <taxon>Alphaproteobacteria</taxon>
        <taxon>Sphingomonadales</taxon>
        <taxon>Sphingomonadaceae</taxon>
        <taxon>Novosphingobium</taxon>
    </lineage>
</organism>
<dbReference type="InterPro" id="IPR044770">
    <property type="entry name" value="MFS_spinster-like"/>
</dbReference>
<comment type="subcellular location">
    <subcellularLocation>
        <location evidence="1">Membrane</location>
        <topology evidence="1">Multi-pass membrane protein</topology>
    </subcellularLocation>
</comment>
<keyword evidence="4 7" id="KW-1133">Transmembrane helix</keyword>
<comment type="caution">
    <text evidence="9">The sequence shown here is derived from an EMBL/GenBank/DDBJ whole genome shotgun (WGS) entry which is preliminary data.</text>
</comment>
<dbReference type="PANTHER" id="PTHR23505:SF79">
    <property type="entry name" value="PROTEIN SPINSTER"/>
    <property type="match status" value="1"/>
</dbReference>
<feature type="region of interest" description="Disordered" evidence="6">
    <location>
        <begin position="456"/>
        <end position="479"/>
    </location>
</feature>
<name>A0A931HFK6_9SPHN</name>
<gene>
    <name evidence="9" type="ORF">I5E68_15960</name>
</gene>
<feature type="transmembrane region" description="Helical" evidence="7">
    <location>
        <begin position="78"/>
        <end position="98"/>
    </location>
</feature>
<dbReference type="PROSITE" id="PS50850">
    <property type="entry name" value="MFS"/>
    <property type="match status" value="1"/>
</dbReference>
<evidence type="ECO:0000256" key="4">
    <source>
        <dbReference type="ARBA" id="ARBA00022989"/>
    </source>
</evidence>
<dbReference type="RefSeq" id="WP_197165828.1">
    <property type="nucleotide sequence ID" value="NZ_JADZGI010000003.1"/>
</dbReference>
<feature type="compositionally biased region" description="Pro residues" evidence="6">
    <location>
        <begin position="469"/>
        <end position="479"/>
    </location>
</feature>
<feature type="domain" description="Major facilitator superfamily (MFS) profile" evidence="8">
    <location>
        <begin position="44"/>
        <end position="444"/>
    </location>
</feature>
<dbReference type="InterPro" id="IPR036259">
    <property type="entry name" value="MFS_trans_sf"/>
</dbReference>
<feature type="transmembrane region" description="Helical" evidence="7">
    <location>
        <begin position="323"/>
        <end position="341"/>
    </location>
</feature>
<keyword evidence="2" id="KW-0813">Transport</keyword>
<feature type="transmembrane region" description="Helical" evidence="7">
    <location>
        <begin position="40"/>
        <end position="57"/>
    </location>
</feature>
<keyword evidence="3 7" id="KW-0812">Transmembrane</keyword>
<dbReference type="GO" id="GO:0022857">
    <property type="term" value="F:transmembrane transporter activity"/>
    <property type="evidence" value="ECO:0007669"/>
    <property type="project" value="InterPro"/>
</dbReference>
<sequence length="479" mass="49820">MLTGEPAQAPASTAAGGEAGAGAGAGAGASPPIALPAMGYRIYVLALLTVISAISALDRQILDILVEPIRAEFALSDGQLGALNGIAYAGVYALAVIPLARLADRYPRKLVIALGVFVWSLATTASSLARSYAFLFAARMGVGLGEGGLSSPGPALLADLFPRHQRGTVTSIYMTGPAIGMGLAYAVGGWVVEAYGWRAAFLVAGVPGLILAPLFYLTLRNVPKGLADGLQRDPPQPGLWLTLRTIVSIRTITWMILALACLALMVNGLLRWIPAYLTRVRGVEAVEFGAWLGTAVGTGSFLGHLLGGPLADWVGRRDPRRQMMIGMAAALGAALTIWALFTIDALGVFYVLVGLLSFTGGIFAAPLIMVCTTLPPVWARATTAAITLMAVYLVGYGFGPALLGVLSDALEPALGVASLRAALLSSTVLALPTLFAFFMAGRHYREDLAESEARIARDAAQADAGPEQSPAPSPKPLKE</sequence>
<reference evidence="9" key="1">
    <citation type="submission" date="2020-11" db="EMBL/GenBank/DDBJ databases">
        <title>Novosphingobium aureum sp. nov., a marine bacterium isolated from sediment of a salt flat.</title>
        <authorList>
            <person name="Yoo Y."/>
            <person name="Kim J.-J."/>
        </authorList>
    </citation>
    <scope>NUCLEOTIDE SEQUENCE</scope>
    <source>
        <strain evidence="9">YJ-S2-02</strain>
    </source>
</reference>
<feature type="transmembrane region" description="Helical" evidence="7">
    <location>
        <begin position="197"/>
        <end position="217"/>
    </location>
</feature>
<protein>
    <submittedName>
        <fullName evidence="9">MFS transporter</fullName>
    </submittedName>
</protein>
<evidence type="ECO:0000259" key="8">
    <source>
        <dbReference type="PROSITE" id="PS50850"/>
    </source>
</evidence>
<accession>A0A931HFK6</accession>
<evidence type="ECO:0000256" key="6">
    <source>
        <dbReference type="SAM" id="MobiDB-lite"/>
    </source>
</evidence>
<dbReference type="AlphaFoldDB" id="A0A931HFK6"/>
<dbReference type="Gene3D" id="1.20.1250.20">
    <property type="entry name" value="MFS general substrate transporter like domains"/>
    <property type="match status" value="2"/>
</dbReference>
<feature type="transmembrane region" description="Helical" evidence="7">
    <location>
        <begin position="110"/>
        <end position="129"/>
    </location>
</feature>
<dbReference type="CDD" id="cd17328">
    <property type="entry name" value="MFS_spinster_like"/>
    <property type="match status" value="1"/>
</dbReference>